<feature type="compositionally biased region" description="Low complexity" evidence="1">
    <location>
        <begin position="725"/>
        <end position="736"/>
    </location>
</feature>
<accession>A0A167JLW3</accession>
<feature type="region of interest" description="Disordered" evidence="1">
    <location>
        <begin position="560"/>
        <end position="612"/>
    </location>
</feature>
<reference evidence="2 3" key="1">
    <citation type="journal article" date="2016" name="Mol. Biol. Evol.">
        <title>Comparative Genomics of Early-Diverging Mushroom-Forming Fungi Provides Insights into the Origins of Lignocellulose Decay Capabilities.</title>
        <authorList>
            <person name="Nagy L.G."/>
            <person name="Riley R."/>
            <person name="Tritt A."/>
            <person name="Adam C."/>
            <person name="Daum C."/>
            <person name="Floudas D."/>
            <person name="Sun H."/>
            <person name="Yadav J.S."/>
            <person name="Pangilinan J."/>
            <person name="Larsson K.H."/>
            <person name="Matsuura K."/>
            <person name="Barry K."/>
            <person name="Labutti K."/>
            <person name="Kuo R."/>
            <person name="Ohm R.A."/>
            <person name="Bhattacharya S.S."/>
            <person name="Shirouzu T."/>
            <person name="Yoshinaga Y."/>
            <person name="Martin F.M."/>
            <person name="Grigoriev I.V."/>
            <person name="Hibbett D.S."/>
        </authorList>
    </citation>
    <scope>NUCLEOTIDE SEQUENCE [LARGE SCALE GENOMIC DNA]</scope>
    <source>
        <strain evidence="2 3">TUFC12733</strain>
    </source>
</reference>
<organism evidence="2 3">
    <name type="scientific">Calocera viscosa (strain TUFC12733)</name>
    <dbReference type="NCBI Taxonomy" id="1330018"/>
    <lineage>
        <taxon>Eukaryota</taxon>
        <taxon>Fungi</taxon>
        <taxon>Dikarya</taxon>
        <taxon>Basidiomycota</taxon>
        <taxon>Agaricomycotina</taxon>
        <taxon>Dacrymycetes</taxon>
        <taxon>Dacrymycetales</taxon>
        <taxon>Dacrymycetaceae</taxon>
        <taxon>Calocera</taxon>
    </lineage>
</organism>
<feature type="compositionally biased region" description="Pro residues" evidence="1">
    <location>
        <begin position="54"/>
        <end position="70"/>
    </location>
</feature>
<evidence type="ECO:0000313" key="3">
    <source>
        <dbReference type="Proteomes" id="UP000076738"/>
    </source>
</evidence>
<feature type="region of interest" description="Disordered" evidence="1">
    <location>
        <begin position="625"/>
        <end position="820"/>
    </location>
</feature>
<protein>
    <submittedName>
        <fullName evidence="2">Uncharacterized protein</fullName>
    </submittedName>
</protein>
<feature type="region of interest" description="Disordered" evidence="1">
    <location>
        <begin position="478"/>
        <end position="547"/>
    </location>
</feature>
<evidence type="ECO:0000313" key="2">
    <source>
        <dbReference type="EMBL" id="KZO93713.1"/>
    </source>
</evidence>
<name>A0A167JLW3_CALVF</name>
<feature type="compositionally biased region" description="Basic and acidic residues" evidence="1">
    <location>
        <begin position="625"/>
        <end position="682"/>
    </location>
</feature>
<feature type="compositionally biased region" description="Basic and acidic residues" evidence="1">
    <location>
        <begin position="161"/>
        <end position="184"/>
    </location>
</feature>
<feature type="compositionally biased region" description="Low complexity" evidence="1">
    <location>
        <begin position="1"/>
        <end position="48"/>
    </location>
</feature>
<sequence>MRLPTLSRSSTPLPGPPSSSSSSGSSHPSSAPSTTSSATSHSGAHTAPRSGKHPPSPLSQPLPPSSPAPAPDEKVKSKQASYNALRSFFRKPAPLSPLDPTVAAGPGERKGEGFLQPPPPLSAGSSACSSDSSSLKTPTDELPEEGTGAHSGVELAGVDEELLRERQKERERERDRVLEKEKAPTRTPSSKLKTLKRMSSWLSSKSSSSARSQGKRTTSAPGRVPTLAHPSAGEGEGEEEEELPPVPPLPAAVQAQKLHLRALTPPPPLGGKRPMATPPAHSPDLPPLERPPTVLEQQPHPRVPYPHPRHIPVLLSTITRLSLPPHVSPHPLLVHPSGTALFPSSTRAHDPTSPRTHSSPTIRRLFKFAVLSRLAPGSPHPLTHAEARELAHLSYRALPQPPAAARPLSPDSIAPRRIKTTRAPPQVRRFLAREPFEHRCALWVHDPERGWVRETVHAAKRRQPLAQGFSPGIKALGRGLEEEEEDESSSDESSSGDELEQLLAPKPRRESVLAPPAVIRPAPAPRAPSAMSVYSTATSRETKERRRSAPLLQLEHPYPHASHAHSLSPTALSQQHEQEQELRTNSKRSKVFSPLSEYGTPGNPAMPLVPDSARLHLLPPGYRKEQEWLDAEGRKKRTLLDQRAQEEREQDEREREKERYRADVRKARERSERGRRGAREDDSPVAEGEGWDANNRRARPASNVVSSHPARPAPHTSNTLPAPAPASNPSRPGRSRTATAPASVQSGREKEDTPPTSHSGSSQLKSDAQPHAQSRSESRPRTQSQSQSQARAGRASVRPEQQKERVRPDSTVSSRLKADRPMSMLALPSFPSMQGMPLTPSYARMSMYAPSPVPTSPVSPISPVGISMSGLPTIPSVPMNLAASQSLAQLQMQYQYQAQAQFAASQSMAQLHFQQMQMQQQMHAQAQAQAQSVAMAQMGSTRGMAGSGLGTQGRRSRRQTVDFASAML</sequence>
<feature type="compositionally biased region" description="Low complexity" evidence="1">
    <location>
        <begin position="781"/>
        <end position="796"/>
    </location>
</feature>
<feature type="compositionally biased region" description="Low complexity" evidence="1">
    <location>
        <begin position="122"/>
        <end position="135"/>
    </location>
</feature>
<feature type="region of interest" description="Disordered" evidence="1">
    <location>
        <begin position="1"/>
        <end position="302"/>
    </location>
</feature>
<gene>
    <name evidence="2" type="ORF">CALVIDRAFT_529225</name>
</gene>
<feature type="compositionally biased region" description="Low complexity" evidence="1">
    <location>
        <begin position="199"/>
        <end position="212"/>
    </location>
</feature>
<proteinExistence type="predicted"/>
<dbReference type="AlphaFoldDB" id="A0A167JLW3"/>
<feature type="compositionally biased region" description="Acidic residues" evidence="1">
    <location>
        <begin position="481"/>
        <end position="500"/>
    </location>
</feature>
<feature type="region of interest" description="Disordered" evidence="1">
    <location>
        <begin position="944"/>
        <end position="968"/>
    </location>
</feature>
<dbReference type="OrthoDB" id="10621453at2759"/>
<feature type="compositionally biased region" description="Polar residues" evidence="1">
    <location>
        <begin position="565"/>
        <end position="575"/>
    </location>
</feature>
<feature type="compositionally biased region" description="Pro residues" evidence="1">
    <location>
        <begin position="276"/>
        <end position="290"/>
    </location>
</feature>
<dbReference type="Proteomes" id="UP000076738">
    <property type="component" value="Unassembled WGS sequence"/>
</dbReference>
<dbReference type="EMBL" id="KV417299">
    <property type="protein sequence ID" value="KZO93713.1"/>
    <property type="molecule type" value="Genomic_DNA"/>
</dbReference>
<feature type="compositionally biased region" description="Polar residues" evidence="1">
    <location>
        <begin position="737"/>
        <end position="746"/>
    </location>
</feature>
<keyword evidence="3" id="KW-1185">Reference proteome</keyword>
<feature type="compositionally biased region" description="Polar residues" evidence="1">
    <location>
        <begin position="754"/>
        <end position="766"/>
    </location>
</feature>
<evidence type="ECO:0000256" key="1">
    <source>
        <dbReference type="SAM" id="MobiDB-lite"/>
    </source>
</evidence>